<sequence length="88" mass="10567">MFDSNFNWIFPQSSNQDCFRIDMWNSQNYTYYTPQGFLVQTLTSNFLHDASWTTFFFEGETSDKIETIQRRLTWTMLSVKYLESISFA</sequence>
<dbReference type="AlphaFoldDB" id="A0A0A9GSQ7"/>
<proteinExistence type="predicted"/>
<name>A0A0A9GSQ7_ARUDO</name>
<reference evidence="1" key="2">
    <citation type="journal article" date="2015" name="Data Brief">
        <title>Shoot transcriptome of the giant reed, Arundo donax.</title>
        <authorList>
            <person name="Barrero R.A."/>
            <person name="Guerrero F.D."/>
            <person name="Moolhuijzen P."/>
            <person name="Goolsby J.A."/>
            <person name="Tidwell J."/>
            <person name="Bellgard S.E."/>
            <person name="Bellgard M.I."/>
        </authorList>
    </citation>
    <scope>NUCLEOTIDE SEQUENCE</scope>
    <source>
        <tissue evidence="1">Shoot tissue taken approximately 20 cm above the soil surface</tissue>
    </source>
</reference>
<protein>
    <submittedName>
        <fullName evidence="1">Uncharacterized protein</fullName>
    </submittedName>
</protein>
<organism evidence="1">
    <name type="scientific">Arundo donax</name>
    <name type="common">Giant reed</name>
    <name type="synonym">Donax arundinaceus</name>
    <dbReference type="NCBI Taxonomy" id="35708"/>
    <lineage>
        <taxon>Eukaryota</taxon>
        <taxon>Viridiplantae</taxon>
        <taxon>Streptophyta</taxon>
        <taxon>Embryophyta</taxon>
        <taxon>Tracheophyta</taxon>
        <taxon>Spermatophyta</taxon>
        <taxon>Magnoliopsida</taxon>
        <taxon>Liliopsida</taxon>
        <taxon>Poales</taxon>
        <taxon>Poaceae</taxon>
        <taxon>PACMAD clade</taxon>
        <taxon>Arundinoideae</taxon>
        <taxon>Arundineae</taxon>
        <taxon>Arundo</taxon>
    </lineage>
</organism>
<reference evidence="1" key="1">
    <citation type="submission" date="2014-09" db="EMBL/GenBank/DDBJ databases">
        <authorList>
            <person name="Magalhaes I.L.F."/>
            <person name="Oliveira U."/>
            <person name="Santos F.R."/>
            <person name="Vidigal T.H.D.A."/>
            <person name="Brescovit A.D."/>
            <person name="Santos A.J."/>
        </authorList>
    </citation>
    <scope>NUCLEOTIDE SEQUENCE</scope>
    <source>
        <tissue evidence="1">Shoot tissue taken approximately 20 cm above the soil surface</tissue>
    </source>
</reference>
<accession>A0A0A9GSQ7</accession>
<evidence type="ECO:0000313" key="1">
    <source>
        <dbReference type="EMBL" id="JAE27572.1"/>
    </source>
</evidence>
<dbReference type="EMBL" id="GBRH01170324">
    <property type="protein sequence ID" value="JAE27572.1"/>
    <property type="molecule type" value="Transcribed_RNA"/>
</dbReference>